<protein>
    <submittedName>
        <fullName evidence="1">Uncharacterized protein</fullName>
    </submittedName>
</protein>
<name>A0A151SB36_CAJCA</name>
<evidence type="ECO:0000313" key="1">
    <source>
        <dbReference type="EMBL" id="KYP52022.1"/>
    </source>
</evidence>
<accession>A0A151SB36</accession>
<sequence>RETMNFTFLIYSVVDLPNSGTSLNPSTVVFYINFNTTKFGQINNYERRLNFGNI</sequence>
<dbReference type="AlphaFoldDB" id="A0A151SB36"/>
<reference evidence="1" key="1">
    <citation type="journal article" date="2012" name="Nat. Biotechnol.">
        <title>Draft genome sequence of pigeonpea (Cajanus cajan), an orphan legume crop of resource-poor farmers.</title>
        <authorList>
            <person name="Varshney R.K."/>
            <person name="Chen W."/>
            <person name="Li Y."/>
            <person name="Bharti A.K."/>
            <person name="Saxena R.K."/>
            <person name="Schlueter J.A."/>
            <person name="Donoghue M.T."/>
            <person name="Azam S."/>
            <person name="Fan G."/>
            <person name="Whaley A.M."/>
            <person name="Farmer A.D."/>
            <person name="Sheridan J."/>
            <person name="Iwata A."/>
            <person name="Tuteja R."/>
            <person name="Penmetsa R.V."/>
            <person name="Wu W."/>
            <person name="Upadhyaya H.D."/>
            <person name="Yang S.P."/>
            <person name="Shah T."/>
            <person name="Saxena K.B."/>
            <person name="Michael T."/>
            <person name="McCombie W.R."/>
            <person name="Yang B."/>
            <person name="Zhang G."/>
            <person name="Yang H."/>
            <person name="Wang J."/>
            <person name="Spillane C."/>
            <person name="Cook D.R."/>
            <person name="May G.D."/>
            <person name="Xu X."/>
            <person name="Jackson S.A."/>
        </authorList>
    </citation>
    <scope>NUCLEOTIDE SEQUENCE [LARGE SCALE GENOMIC DNA]</scope>
</reference>
<gene>
    <name evidence="1" type="ORF">KK1_026099</name>
</gene>
<feature type="non-terminal residue" evidence="1">
    <location>
        <position position="1"/>
    </location>
</feature>
<evidence type="ECO:0000313" key="2">
    <source>
        <dbReference type="Proteomes" id="UP000075243"/>
    </source>
</evidence>
<proteinExistence type="predicted"/>
<dbReference type="Proteomes" id="UP000075243">
    <property type="component" value="Unassembled WGS sequence"/>
</dbReference>
<dbReference type="EMBL" id="KQ483429">
    <property type="protein sequence ID" value="KYP52022.1"/>
    <property type="molecule type" value="Genomic_DNA"/>
</dbReference>
<dbReference type="Gramene" id="C.cajan_25642.t">
    <property type="protein sequence ID" value="C.cajan_25642.t.cds1"/>
    <property type="gene ID" value="C.cajan_25642"/>
</dbReference>
<keyword evidence="2" id="KW-1185">Reference proteome</keyword>
<organism evidence="1 2">
    <name type="scientific">Cajanus cajan</name>
    <name type="common">Pigeon pea</name>
    <name type="synonym">Cajanus indicus</name>
    <dbReference type="NCBI Taxonomy" id="3821"/>
    <lineage>
        <taxon>Eukaryota</taxon>
        <taxon>Viridiplantae</taxon>
        <taxon>Streptophyta</taxon>
        <taxon>Embryophyta</taxon>
        <taxon>Tracheophyta</taxon>
        <taxon>Spermatophyta</taxon>
        <taxon>Magnoliopsida</taxon>
        <taxon>eudicotyledons</taxon>
        <taxon>Gunneridae</taxon>
        <taxon>Pentapetalae</taxon>
        <taxon>rosids</taxon>
        <taxon>fabids</taxon>
        <taxon>Fabales</taxon>
        <taxon>Fabaceae</taxon>
        <taxon>Papilionoideae</taxon>
        <taxon>50 kb inversion clade</taxon>
        <taxon>NPAAA clade</taxon>
        <taxon>indigoferoid/millettioid clade</taxon>
        <taxon>Phaseoleae</taxon>
        <taxon>Cajanus</taxon>
    </lineage>
</organism>